<organism evidence="1 2">
    <name type="scientific">Zhenhengia yiwuensis</name>
    <dbReference type="NCBI Taxonomy" id="2763666"/>
    <lineage>
        <taxon>Bacteria</taxon>
        <taxon>Bacillati</taxon>
        <taxon>Bacillota</taxon>
        <taxon>Clostridia</taxon>
        <taxon>Lachnospirales</taxon>
        <taxon>Lachnospiraceae</taxon>
        <taxon>Zhenhengia</taxon>
    </lineage>
</organism>
<name>A0A926ELQ6_9FIRM</name>
<accession>A0A926ELQ6</accession>
<dbReference type="RefSeq" id="WP_249333359.1">
    <property type="nucleotide sequence ID" value="NZ_JACRSY010000024.1"/>
</dbReference>
<gene>
    <name evidence="1" type="ORF">H8718_14000</name>
</gene>
<reference evidence="1" key="1">
    <citation type="submission" date="2020-08" db="EMBL/GenBank/DDBJ databases">
        <title>Genome public.</title>
        <authorList>
            <person name="Liu C."/>
            <person name="Sun Q."/>
        </authorList>
    </citation>
    <scope>NUCLEOTIDE SEQUENCE</scope>
    <source>
        <strain evidence="1">NSJ-12</strain>
    </source>
</reference>
<sequence>MFLKKQRHIKETTVIWYNDGACNRSYDLGDIPIKEEVIIQKSIDFFSDPDPCYIHRGAVVVRLNEEVIRAIKDCPKEKVEATDIEESILNSIALEHITALKIEYQER</sequence>
<dbReference type="Proteomes" id="UP000655830">
    <property type="component" value="Unassembled WGS sequence"/>
</dbReference>
<proteinExistence type="predicted"/>
<dbReference type="EMBL" id="JACRSY010000024">
    <property type="protein sequence ID" value="MBC8580632.1"/>
    <property type="molecule type" value="Genomic_DNA"/>
</dbReference>
<evidence type="ECO:0000313" key="1">
    <source>
        <dbReference type="EMBL" id="MBC8580632.1"/>
    </source>
</evidence>
<dbReference type="AlphaFoldDB" id="A0A926ELQ6"/>
<evidence type="ECO:0000313" key="2">
    <source>
        <dbReference type="Proteomes" id="UP000655830"/>
    </source>
</evidence>
<comment type="caution">
    <text evidence="1">The sequence shown here is derived from an EMBL/GenBank/DDBJ whole genome shotgun (WGS) entry which is preliminary data.</text>
</comment>
<keyword evidence="2" id="KW-1185">Reference proteome</keyword>
<protein>
    <submittedName>
        <fullName evidence="1">Uncharacterized protein</fullName>
    </submittedName>
</protein>